<feature type="domain" description="DUF8040" evidence="9">
    <location>
        <begin position="3"/>
        <end position="89"/>
    </location>
</feature>
<reference evidence="10" key="5">
    <citation type="journal article" date="2021" name="G3 (Bethesda)">
        <title>Aegilops tauschii genome assembly Aet v5.0 features greater sequence contiguity and improved annotation.</title>
        <authorList>
            <person name="Wang L."/>
            <person name="Zhu T."/>
            <person name="Rodriguez J.C."/>
            <person name="Deal K.R."/>
            <person name="Dubcovsky J."/>
            <person name="McGuire P.E."/>
            <person name="Lux T."/>
            <person name="Spannagl M."/>
            <person name="Mayer K.F.X."/>
            <person name="Baldrich P."/>
            <person name="Meyers B.C."/>
            <person name="Huo N."/>
            <person name="Gu Y.Q."/>
            <person name="Zhou H."/>
            <person name="Devos K.M."/>
            <person name="Bennetzen J.L."/>
            <person name="Unver T."/>
            <person name="Budak H."/>
            <person name="Gulick P.J."/>
            <person name="Galiba G."/>
            <person name="Kalapos B."/>
            <person name="Nelson D.R."/>
            <person name="Li P."/>
            <person name="You F.M."/>
            <person name="Luo M.C."/>
            <person name="Dvorak J."/>
        </authorList>
    </citation>
    <scope>NUCLEOTIDE SEQUENCE [LARGE SCALE GENOMIC DNA]</scope>
    <source>
        <strain evidence="10">cv. AL8/78</strain>
    </source>
</reference>
<evidence type="ECO:0000256" key="3">
    <source>
        <dbReference type="ARBA" id="ARBA00006958"/>
    </source>
</evidence>
<comment type="cofactor">
    <cofactor evidence="1">
        <name>a divalent metal cation</name>
        <dbReference type="ChEBI" id="CHEBI:60240"/>
    </cofactor>
</comment>
<dbReference type="InterPro" id="IPR045249">
    <property type="entry name" value="HARBI1-like"/>
</dbReference>
<evidence type="ECO:0000313" key="10">
    <source>
        <dbReference type="EnsemblPlants" id="AET3Gv20471000.1"/>
    </source>
</evidence>
<dbReference type="Proteomes" id="UP000015105">
    <property type="component" value="Chromosome 3D"/>
</dbReference>
<evidence type="ECO:0000256" key="7">
    <source>
        <dbReference type="ARBA" id="ARBA00023242"/>
    </source>
</evidence>
<evidence type="ECO:0000256" key="6">
    <source>
        <dbReference type="ARBA" id="ARBA00022801"/>
    </source>
</evidence>
<evidence type="ECO:0000259" key="8">
    <source>
        <dbReference type="Pfam" id="PF13359"/>
    </source>
</evidence>
<evidence type="ECO:0000256" key="5">
    <source>
        <dbReference type="ARBA" id="ARBA00022723"/>
    </source>
</evidence>
<dbReference type="Gramene" id="AET3Gv20471000.1">
    <property type="protein sequence ID" value="AET3Gv20471000.1"/>
    <property type="gene ID" value="AET3Gv20471000"/>
</dbReference>
<protein>
    <submittedName>
        <fullName evidence="10">Uncharacterized protein</fullName>
    </submittedName>
</protein>
<keyword evidence="7" id="KW-0539">Nucleus</keyword>
<evidence type="ECO:0000256" key="4">
    <source>
        <dbReference type="ARBA" id="ARBA00022722"/>
    </source>
</evidence>
<organism evidence="10 11">
    <name type="scientific">Aegilops tauschii subsp. strangulata</name>
    <name type="common">Goatgrass</name>
    <dbReference type="NCBI Taxonomy" id="200361"/>
    <lineage>
        <taxon>Eukaryota</taxon>
        <taxon>Viridiplantae</taxon>
        <taxon>Streptophyta</taxon>
        <taxon>Embryophyta</taxon>
        <taxon>Tracheophyta</taxon>
        <taxon>Spermatophyta</taxon>
        <taxon>Magnoliopsida</taxon>
        <taxon>Liliopsida</taxon>
        <taxon>Poales</taxon>
        <taxon>Poaceae</taxon>
        <taxon>BOP clade</taxon>
        <taxon>Pooideae</taxon>
        <taxon>Triticodae</taxon>
        <taxon>Triticeae</taxon>
        <taxon>Triticinae</taxon>
        <taxon>Aegilops</taxon>
    </lineage>
</organism>
<keyword evidence="6" id="KW-0378">Hydrolase</keyword>
<dbReference type="GO" id="GO:0016787">
    <property type="term" value="F:hydrolase activity"/>
    <property type="evidence" value="ECO:0007669"/>
    <property type="project" value="UniProtKB-KW"/>
</dbReference>
<comment type="similarity">
    <text evidence="3">Belongs to the HARBI1 family.</text>
</comment>
<reference evidence="10" key="3">
    <citation type="journal article" date="2017" name="Nature">
        <title>Genome sequence of the progenitor of the wheat D genome Aegilops tauschii.</title>
        <authorList>
            <person name="Luo M.C."/>
            <person name="Gu Y.Q."/>
            <person name="Puiu D."/>
            <person name="Wang H."/>
            <person name="Twardziok S.O."/>
            <person name="Deal K.R."/>
            <person name="Huo N."/>
            <person name="Zhu T."/>
            <person name="Wang L."/>
            <person name="Wang Y."/>
            <person name="McGuire P.E."/>
            <person name="Liu S."/>
            <person name="Long H."/>
            <person name="Ramasamy R.K."/>
            <person name="Rodriguez J.C."/>
            <person name="Van S.L."/>
            <person name="Yuan L."/>
            <person name="Wang Z."/>
            <person name="Xia Z."/>
            <person name="Xiao L."/>
            <person name="Anderson O.D."/>
            <person name="Ouyang S."/>
            <person name="Liang Y."/>
            <person name="Zimin A.V."/>
            <person name="Pertea G."/>
            <person name="Qi P."/>
            <person name="Bennetzen J.L."/>
            <person name="Dai X."/>
            <person name="Dawson M.W."/>
            <person name="Muller H.G."/>
            <person name="Kugler K."/>
            <person name="Rivarola-Duarte L."/>
            <person name="Spannagl M."/>
            <person name="Mayer K.F.X."/>
            <person name="Lu F.H."/>
            <person name="Bevan M.W."/>
            <person name="Leroy P."/>
            <person name="Li P."/>
            <person name="You F.M."/>
            <person name="Sun Q."/>
            <person name="Liu Z."/>
            <person name="Lyons E."/>
            <person name="Wicker T."/>
            <person name="Salzberg S.L."/>
            <person name="Devos K.M."/>
            <person name="Dvorak J."/>
        </authorList>
    </citation>
    <scope>NUCLEOTIDE SEQUENCE [LARGE SCALE GENOMIC DNA]</scope>
    <source>
        <strain evidence="10">cv. AL8/78</strain>
    </source>
</reference>
<comment type="subcellular location">
    <subcellularLocation>
        <location evidence="2">Nucleus</location>
    </subcellularLocation>
</comment>
<evidence type="ECO:0000256" key="1">
    <source>
        <dbReference type="ARBA" id="ARBA00001968"/>
    </source>
</evidence>
<accession>A0A453EUS6</accession>
<dbReference type="InterPro" id="IPR027806">
    <property type="entry name" value="HARBI1_dom"/>
</dbReference>
<dbReference type="EnsemblPlants" id="AET3Gv20471000.1">
    <property type="protein sequence ID" value="AET3Gv20471000.1"/>
    <property type="gene ID" value="AET3Gv20471000"/>
</dbReference>
<dbReference type="GO" id="GO:0046872">
    <property type="term" value="F:metal ion binding"/>
    <property type="evidence" value="ECO:0007669"/>
    <property type="project" value="UniProtKB-KW"/>
</dbReference>
<keyword evidence="11" id="KW-1185">Reference proteome</keyword>
<proteinExistence type="inferred from homology"/>
<dbReference type="GO" id="GO:0004518">
    <property type="term" value="F:nuclease activity"/>
    <property type="evidence" value="ECO:0007669"/>
    <property type="project" value="UniProtKB-KW"/>
</dbReference>
<evidence type="ECO:0000256" key="2">
    <source>
        <dbReference type="ARBA" id="ARBA00004123"/>
    </source>
</evidence>
<name>A0A453EUS6_AEGTS</name>
<dbReference type="PANTHER" id="PTHR22930:SF259">
    <property type="entry name" value="OS08G0106900 PROTEIN"/>
    <property type="match status" value="1"/>
</dbReference>
<feature type="domain" description="DDE Tnp4" evidence="8">
    <location>
        <begin position="127"/>
        <end position="288"/>
    </location>
</feature>
<keyword evidence="4" id="KW-0540">Nuclease</keyword>
<reference evidence="10" key="4">
    <citation type="submission" date="2019-03" db="UniProtKB">
        <authorList>
            <consortium name="EnsemblPlants"/>
        </authorList>
    </citation>
    <scope>IDENTIFICATION</scope>
</reference>
<dbReference type="Pfam" id="PF26138">
    <property type="entry name" value="DUF8040"/>
    <property type="match status" value="1"/>
</dbReference>
<evidence type="ECO:0000259" key="9">
    <source>
        <dbReference type="Pfam" id="PF26138"/>
    </source>
</evidence>
<reference evidence="11" key="1">
    <citation type="journal article" date="2014" name="Science">
        <title>Ancient hybridizations among the ancestral genomes of bread wheat.</title>
        <authorList>
            <consortium name="International Wheat Genome Sequencing Consortium,"/>
            <person name="Marcussen T."/>
            <person name="Sandve S.R."/>
            <person name="Heier L."/>
            <person name="Spannagl M."/>
            <person name="Pfeifer M."/>
            <person name="Jakobsen K.S."/>
            <person name="Wulff B.B."/>
            <person name="Steuernagel B."/>
            <person name="Mayer K.F."/>
            <person name="Olsen O.A."/>
        </authorList>
    </citation>
    <scope>NUCLEOTIDE SEQUENCE [LARGE SCALE GENOMIC DNA]</scope>
    <source>
        <strain evidence="11">cv. AL8/78</strain>
    </source>
</reference>
<dbReference type="AlphaFoldDB" id="A0A453EUS6"/>
<dbReference type="STRING" id="200361.A0A453EUS6"/>
<reference evidence="11" key="2">
    <citation type="journal article" date="2017" name="Nat. Plants">
        <title>The Aegilops tauschii genome reveals multiple impacts of transposons.</title>
        <authorList>
            <person name="Zhao G."/>
            <person name="Zou C."/>
            <person name="Li K."/>
            <person name="Wang K."/>
            <person name="Li T."/>
            <person name="Gao L."/>
            <person name="Zhang X."/>
            <person name="Wang H."/>
            <person name="Yang Z."/>
            <person name="Liu X."/>
            <person name="Jiang W."/>
            <person name="Mao L."/>
            <person name="Kong X."/>
            <person name="Jiao Y."/>
            <person name="Jia J."/>
        </authorList>
    </citation>
    <scope>NUCLEOTIDE SEQUENCE [LARGE SCALE GENOMIC DNA]</scope>
    <source>
        <strain evidence="11">cv. AL8/78</strain>
    </source>
</reference>
<evidence type="ECO:0000313" key="11">
    <source>
        <dbReference type="Proteomes" id="UP000015105"/>
    </source>
</evidence>
<dbReference type="PANTHER" id="PTHR22930">
    <property type="match status" value="1"/>
</dbReference>
<sequence length="351" mass="40444">MGWVKETLRTPGESHRMFRMNSTMFHNLHDLLVSTYGLKSTTHMSTFEALPLFLYVCGGCHSNRGVQNRFKHSGGTISRKFDLVLHSLVKMSKDFVRPKDPNFSTVHDRIRNDRRMWLHFKDCIGAIDGTHILATVKPEDVIRYIGRSGSTTQNVMAVCDFDMCFTYASIGQPGAMHDSVLYHALVADKDVFLHPPEGKYYLADVGYPNRPGYFSPFKGQRYHVPDFRRGVAPSGEKEKFNHLHSSIRNVIERTFGVWKMKWRILLKMPSYPLYKQKMIVAATMALHNFIREHGMTDKHFRRFDWSPNYVPTIPTRYRKYIISQDASDSSTSSTSGRSMDKFRDDLAKAIA</sequence>
<dbReference type="Pfam" id="PF13359">
    <property type="entry name" value="DDE_Tnp_4"/>
    <property type="match status" value="1"/>
</dbReference>
<keyword evidence="5" id="KW-0479">Metal-binding</keyword>
<dbReference type="InterPro" id="IPR058353">
    <property type="entry name" value="DUF8040"/>
</dbReference>
<dbReference type="GO" id="GO:0005634">
    <property type="term" value="C:nucleus"/>
    <property type="evidence" value="ECO:0007669"/>
    <property type="project" value="UniProtKB-SubCell"/>
</dbReference>